<evidence type="ECO:0000313" key="2">
    <source>
        <dbReference type="EMBL" id="TDH62570.1"/>
    </source>
</evidence>
<dbReference type="EMBL" id="SMSJ01000010">
    <property type="protein sequence ID" value="TDH62570.1"/>
    <property type="molecule type" value="Genomic_DNA"/>
</dbReference>
<accession>A0A4R5QH00</accession>
<organism evidence="2 3">
    <name type="scientific">Dankookia rubra</name>
    <dbReference type="NCBI Taxonomy" id="1442381"/>
    <lineage>
        <taxon>Bacteria</taxon>
        <taxon>Pseudomonadati</taxon>
        <taxon>Pseudomonadota</taxon>
        <taxon>Alphaproteobacteria</taxon>
        <taxon>Acetobacterales</taxon>
        <taxon>Roseomonadaceae</taxon>
        <taxon>Dankookia</taxon>
    </lineage>
</organism>
<dbReference type="OrthoDB" id="7364583at2"/>
<gene>
    <name evidence="2" type="ORF">E2C06_10535</name>
</gene>
<dbReference type="RefSeq" id="WP_133288566.1">
    <property type="nucleotide sequence ID" value="NZ_SMSJ01000010.1"/>
</dbReference>
<dbReference type="Pfam" id="PF06698">
    <property type="entry name" value="DUF1192"/>
    <property type="match status" value="1"/>
</dbReference>
<feature type="coiled-coil region" evidence="1">
    <location>
        <begin position="27"/>
        <end position="54"/>
    </location>
</feature>
<sequence length="67" mass="7467">MMEDDPPRRARGLVNGFVPPVLDGCDVEELKNYIARLQAEIGRAEAAIARKEAHRGAADAFFRKARE</sequence>
<dbReference type="InterPro" id="IPR009579">
    <property type="entry name" value="DUF1192"/>
</dbReference>
<comment type="caution">
    <text evidence="2">The sequence shown here is derived from an EMBL/GenBank/DDBJ whole genome shotgun (WGS) entry which is preliminary data.</text>
</comment>
<dbReference type="Proteomes" id="UP000295096">
    <property type="component" value="Unassembled WGS sequence"/>
</dbReference>
<reference evidence="2 3" key="1">
    <citation type="journal article" date="2016" name="J. Microbiol.">
        <title>Dankookia rubra gen. nov., sp. nov., an alphaproteobacterium isolated from sediment of a shallow stream.</title>
        <authorList>
            <person name="Kim W.H."/>
            <person name="Kim D.H."/>
            <person name="Kang K."/>
            <person name="Ahn T.Y."/>
        </authorList>
    </citation>
    <scope>NUCLEOTIDE SEQUENCE [LARGE SCALE GENOMIC DNA]</scope>
    <source>
        <strain evidence="2 3">JCM30602</strain>
    </source>
</reference>
<protein>
    <submittedName>
        <fullName evidence="2">DUF1192 domain-containing protein</fullName>
    </submittedName>
</protein>
<name>A0A4R5QH00_9PROT</name>
<dbReference type="AlphaFoldDB" id="A0A4R5QH00"/>
<evidence type="ECO:0000313" key="3">
    <source>
        <dbReference type="Proteomes" id="UP000295096"/>
    </source>
</evidence>
<proteinExistence type="predicted"/>
<keyword evidence="3" id="KW-1185">Reference proteome</keyword>
<keyword evidence="1" id="KW-0175">Coiled coil</keyword>
<evidence type="ECO:0000256" key="1">
    <source>
        <dbReference type="SAM" id="Coils"/>
    </source>
</evidence>